<dbReference type="SUPFAM" id="SSF50129">
    <property type="entry name" value="GroES-like"/>
    <property type="match status" value="1"/>
</dbReference>
<dbReference type="PANTHER" id="PTHR45348">
    <property type="entry name" value="HYPOTHETICAL OXIDOREDUCTASE (EUROFUNG)"/>
    <property type="match status" value="1"/>
</dbReference>
<dbReference type="Proteomes" id="UP000009168">
    <property type="component" value="Unassembled WGS sequence"/>
</dbReference>
<dbReference type="InterPro" id="IPR013154">
    <property type="entry name" value="ADH-like_N"/>
</dbReference>
<evidence type="ECO:0000259" key="1">
    <source>
        <dbReference type="SMART" id="SM00829"/>
    </source>
</evidence>
<dbReference type="RefSeq" id="XP_001471343.1">
    <property type="nucleotide sequence ID" value="XM_001471293.2"/>
</dbReference>
<evidence type="ECO:0000313" key="2">
    <source>
        <dbReference type="EMBL" id="EDK31736.1"/>
    </source>
</evidence>
<organism evidence="2 3">
    <name type="scientific">Tetrahymena thermophila (strain SB210)</name>
    <dbReference type="NCBI Taxonomy" id="312017"/>
    <lineage>
        <taxon>Eukaryota</taxon>
        <taxon>Sar</taxon>
        <taxon>Alveolata</taxon>
        <taxon>Ciliophora</taxon>
        <taxon>Intramacronucleata</taxon>
        <taxon>Oligohymenophorea</taxon>
        <taxon>Hymenostomatida</taxon>
        <taxon>Tetrahymenina</taxon>
        <taxon>Tetrahymenidae</taxon>
        <taxon>Tetrahymena</taxon>
    </lineage>
</organism>
<dbReference type="Gene3D" id="3.40.50.720">
    <property type="entry name" value="NAD(P)-binding Rossmann-like Domain"/>
    <property type="match status" value="1"/>
</dbReference>
<dbReference type="GeneID" id="7837005"/>
<dbReference type="EMBL" id="GG662704">
    <property type="protein sequence ID" value="EDK31736.1"/>
    <property type="molecule type" value="Genomic_DNA"/>
</dbReference>
<dbReference type="AlphaFoldDB" id="A4VDY4"/>
<dbReference type="PANTHER" id="PTHR45348:SF2">
    <property type="entry name" value="ZINC-TYPE ALCOHOL DEHYDROGENASE-LIKE PROTEIN C2E1P3.01"/>
    <property type="match status" value="1"/>
</dbReference>
<protein>
    <submittedName>
        <fullName evidence="2">Zinc-binding alcohol dehydrogenase family protein</fullName>
    </submittedName>
</protein>
<gene>
    <name evidence="2" type="ORF">TTHERM_00077599</name>
</gene>
<feature type="domain" description="Enoyl reductase (ER)" evidence="1">
    <location>
        <begin position="17"/>
        <end position="363"/>
    </location>
</feature>
<dbReference type="InterPro" id="IPR020843">
    <property type="entry name" value="ER"/>
</dbReference>
<dbReference type="Gene3D" id="3.90.180.10">
    <property type="entry name" value="Medium-chain alcohol dehydrogenases, catalytic domain"/>
    <property type="match status" value="1"/>
</dbReference>
<reference evidence="3" key="1">
    <citation type="journal article" date="2006" name="PLoS Biol.">
        <title>Macronuclear genome sequence of the ciliate Tetrahymena thermophila, a model eukaryote.</title>
        <authorList>
            <person name="Eisen J.A."/>
            <person name="Coyne R.S."/>
            <person name="Wu M."/>
            <person name="Wu D."/>
            <person name="Thiagarajan M."/>
            <person name="Wortman J.R."/>
            <person name="Badger J.H."/>
            <person name="Ren Q."/>
            <person name="Amedeo P."/>
            <person name="Jones K.M."/>
            <person name="Tallon L.J."/>
            <person name="Delcher A.L."/>
            <person name="Salzberg S.L."/>
            <person name="Silva J.C."/>
            <person name="Haas B.J."/>
            <person name="Majoros W.H."/>
            <person name="Farzad M."/>
            <person name="Carlton J.M."/>
            <person name="Smith R.K. Jr."/>
            <person name="Garg J."/>
            <person name="Pearlman R.E."/>
            <person name="Karrer K.M."/>
            <person name="Sun L."/>
            <person name="Manning G."/>
            <person name="Elde N.C."/>
            <person name="Turkewitz A.P."/>
            <person name="Asai D.J."/>
            <person name="Wilkes D.E."/>
            <person name="Wang Y."/>
            <person name="Cai H."/>
            <person name="Collins K."/>
            <person name="Stewart B.A."/>
            <person name="Lee S.R."/>
            <person name="Wilamowska K."/>
            <person name="Weinberg Z."/>
            <person name="Ruzzo W.L."/>
            <person name="Wloga D."/>
            <person name="Gaertig J."/>
            <person name="Frankel J."/>
            <person name="Tsao C.-C."/>
            <person name="Gorovsky M.A."/>
            <person name="Keeling P.J."/>
            <person name="Waller R.F."/>
            <person name="Patron N.J."/>
            <person name="Cherry J.M."/>
            <person name="Stover N.A."/>
            <person name="Krieger C.J."/>
            <person name="del Toro C."/>
            <person name="Ryder H.F."/>
            <person name="Williamson S.C."/>
            <person name="Barbeau R.A."/>
            <person name="Hamilton E.P."/>
            <person name="Orias E."/>
        </authorList>
    </citation>
    <scope>NUCLEOTIDE SEQUENCE [LARGE SCALE GENOMIC DNA]</scope>
    <source>
        <strain evidence="3">SB210</strain>
    </source>
</reference>
<dbReference type="InterPro" id="IPR047122">
    <property type="entry name" value="Trans-enoyl_RdTase-like"/>
</dbReference>
<evidence type="ECO:0000313" key="3">
    <source>
        <dbReference type="Proteomes" id="UP000009168"/>
    </source>
</evidence>
<accession>A4VDY4</accession>
<dbReference type="HOGENOM" id="CLU_026673_3_3_1"/>
<dbReference type="SMART" id="SM00829">
    <property type="entry name" value="PKS_ER"/>
    <property type="match status" value="1"/>
</dbReference>
<dbReference type="SUPFAM" id="SSF51735">
    <property type="entry name" value="NAD(P)-binding Rossmann-fold domains"/>
    <property type="match status" value="1"/>
</dbReference>
<dbReference type="InterPro" id="IPR011032">
    <property type="entry name" value="GroES-like_sf"/>
</dbReference>
<name>A4VDY4_TETTS</name>
<dbReference type="InParanoid" id="A4VDY4"/>
<dbReference type="Pfam" id="PF00107">
    <property type="entry name" value="ADH_zinc_N"/>
    <property type="match status" value="1"/>
</dbReference>
<dbReference type="GO" id="GO:0016651">
    <property type="term" value="F:oxidoreductase activity, acting on NAD(P)H"/>
    <property type="evidence" value="ECO:0007669"/>
    <property type="project" value="InterPro"/>
</dbReference>
<dbReference type="InterPro" id="IPR036291">
    <property type="entry name" value="NAD(P)-bd_dom_sf"/>
</dbReference>
<dbReference type="Pfam" id="PF08240">
    <property type="entry name" value="ADH_N"/>
    <property type="match status" value="1"/>
</dbReference>
<dbReference type="CDD" id="cd08271">
    <property type="entry name" value="MDR5"/>
    <property type="match status" value="1"/>
</dbReference>
<dbReference type="STRING" id="312017.A4VDY4"/>
<proteinExistence type="predicted"/>
<dbReference type="eggNOG" id="KOG1198">
    <property type="taxonomic scope" value="Eukaryota"/>
</dbReference>
<keyword evidence="3" id="KW-1185">Reference proteome</keyword>
<dbReference type="KEGG" id="tet:TTHERM_00077599"/>
<dbReference type="InterPro" id="IPR013149">
    <property type="entry name" value="ADH-like_C"/>
</dbReference>
<sequence length="365" mass="41182">MTDLPQVYRVWECPQKGVESIQLVEKPLPTELEEYEVLVKVKSAALNPVDYKCCDNEGGPFDFQFPRTVGIDHIGVVVKLGPKVDSNVYKVNETVLLAHGSLKSKYGAFGEYKVQDIRTAAIVPQDLIQQVGESIYTDLATIPCAGYTALQIVMIKLRLPIYKDPNSISNRYIRNIVVTAGAGGVGYFTLQLLKLWKENNFDEEEQKNIRIISTCSKSNFDFVLSLGATHAIDYNTENVGKRVKEILGDNQLDVWIDLVDSKTTEEGLQTLGFRGELVVAVENTDYTNRLFGLSKSVHNVTLGLAYLYGSSAHKSDLKYYGDIFLDLYRNKKITIEKKVIKLEELKHYLLEMKNRHTRGKIVFQA</sequence>
<dbReference type="OrthoDB" id="201656at2759"/>